<keyword evidence="9" id="KW-1185">Reference proteome</keyword>
<dbReference type="EC" id="2.1.1.-" evidence="6"/>
<feature type="binding site" evidence="6">
    <location>
        <position position="85"/>
    </location>
    <ligand>
        <name>S-adenosyl-L-methionine</name>
        <dbReference type="ChEBI" id="CHEBI:59789"/>
    </ligand>
</feature>
<feature type="binding site" evidence="6">
    <location>
        <position position="80"/>
    </location>
    <ligand>
        <name>S-adenosyl-L-methionine</name>
        <dbReference type="ChEBI" id="CHEBI:59789"/>
    </ligand>
</feature>
<name>A0A2K9ER36_9FIRM</name>
<dbReference type="RefSeq" id="WP_101303996.1">
    <property type="nucleotide sequence ID" value="NZ_CP025197.1"/>
</dbReference>
<reference evidence="8 10" key="2">
    <citation type="journal article" date="2018" name="Syst. Appl. Microbiol.">
        <title>Characterization and high-quality draft genome sequence of Herbivorax saccincola A7, an anaerobic, alkaliphilic, thermophilic, cellulolytic, and xylanolytic bacterium.</title>
        <authorList>
            <person name="Aikawa S."/>
            <person name="Baramee S."/>
            <person name="Sermsathanaswadi J."/>
            <person name="Thianheng P."/>
            <person name="Tachaapaikoon C."/>
            <person name="Shikata A."/>
            <person name="Waeonukul R."/>
            <person name="Pason P."/>
            <person name="Ratanakhanokchai K."/>
            <person name="Kosugi A."/>
        </authorList>
    </citation>
    <scope>NUCLEOTIDE SEQUENCE [LARGE SCALE GENOMIC DNA]</scope>
    <source>
        <strain evidence="8 10">A7</strain>
    </source>
</reference>
<evidence type="ECO:0000256" key="1">
    <source>
        <dbReference type="ARBA" id="ARBA00022490"/>
    </source>
</evidence>
<evidence type="ECO:0000256" key="5">
    <source>
        <dbReference type="ARBA" id="ARBA00022691"/>
    </source>
</evidence>
<dbReference type="EMBL" id="CP025197">
    <property type="protein sequence ID" value="AUG59111.1"/>
    <property type="molecule type" value="Genomic_DNA"/>
</dbReference>
<dbReference type="InterPro" id="IPR029063">
    <property type="entry name" value="SAM-dependent_MTases_sf"/>
</dbReference>
<dbReference type="GO" id="GO:0005829">
    <property type="term" value="C:cytosol"/>
    <property type="evidence" value="ECO:0007669"/>
    <property type="project" value="TreeGrafter"/>
</dbReference>
<dbReference type="Pfam" id="PF02527">
    <property type="entry name" value="GidB"/>
    <property type="match status" value="1"/>
</dbReference>
<dbReference type="KEGG" id="hsc:HVS_16420"/>
<feature type="binding site" evidence="6">
    <location>
        <begin position="131"/>
        <end position="132"/>
    </location>
    <ligand>
        <name>S-adenosyl-L-methionine</name>
        <dbReference type="ChEBI" id="CHEBI:59789"/>
    </ligand>
</feature>
<comment type="caution">
    <text evidence="6">Lacks conserved residue(s) required for the propagation of feature annotation.</text>
</comment>
<reference evidence="7 9" key="1">
    <citation type="submission" date="2017-12" db="EMBL/GenBank/DDBJ databases">
        <title>Complete genome sequence of Herbivorax saccincola GGR1, a novel Cellulosome-producing hydrolytic bacterium in a thermophilic biogas plant, established by Illumina and Nanopore MinION sequencing.</title>
        <authorList>
            <person name="Pechtl A."/>
            <person name="Ruckert C."/>
            <person name="Koeck D.E."/>
            <person name="Maus I."/>
            <person name="Winkler A."/>
            <person name="Kalinowski J."/>
            <person name="Puhler A."/>
            <person name="Schwarz W.W."/>
            <person name="Zverlov V.V."/>
            <person name="Schluter A."/>
            <person name="Liebl W."/>
        </authorList>
    </citation>
    <scope>NUCLEOTIDE SEQUENCE [LARGE SCALE GENOMIC DNA]</scope>
    <source>
        <strain evidence="7">GGR1</strain>
        <strain evidence="9">SR1</strain>
    </source>
</reference>
<dbReference type="InterPro" id="IPR003682">
    <property type="entry name" value="rRNA_ssu_MeTfrase_G"/>
</dbReference>
<dbReference type="FunFam" id="3.40.50.150:FF:000041">
    <property type="entry name" value="Ribosomal RNA small subunit methyltransferase G"/>
    <property type="match status" value="1"/>
</dbReference>
<keyword evidence="5 6" id="KW-0949">S-adenosyl-L-methionine</keyword>
<evidence type="ECO:0000256" key="2">
    <source>
        <dbReference type="ARBA" id="ARBA00022552"/>
    </source>
</evidence>
<feature type="binding site" evidence="6">
    <location>
        <position position="150"/>
    </location>
    <ligand>
        <name>S-adenosyl-L-methionine</name>
        <dbReference type="ChEBI" id="CHEBI:59789"/>
    </ligand>
</feature>
<keyword evidence="2 6" id="KW-0698">rRNA processing</keyword>
<evidence type="ECO:0000313" key="9">
    <source>
        <dbReference type="Proteomes" id="UP000233534"/>
    </source>
</evidence>
<evidence type="ECO:0000256" key="6">
    <source>
        <dbReference type="HAMAP-Rule" id="MF_00074"/>
    </source>
</evidence>
<dbReference type="PANTHER" id="PTHR31760:SF0">
    <property type="entry name" value="S-ADENOSYL-L-METHIONINE-DEPENDENT METHYLTRANSFERASES SUPERFAMILY PROTEIN"/>
    <property type="match status" value="1"/>
</dbReference>
<dbReference type="Proteomes" id="UP000239720">
    <property type="component" value="Unassembled WGS sequence"/>
</dbReference>
<dbReference type="PANTHER" id="PTHR31760">
    <property type="entry name" value="S-ADENOSYL-L-METHIONINE-DEPENDENT METHYLTRANSFERASES SUPERFAMILY PROTEIN"/>
    <property type="match status" value="1"/>
</dbReference>
<comment type="function">
    <text evidence="6">Specifically methylates the N7 position of a guanine in 16S rRNA.</text>
</comment>
<keyword evidence="1 6" id="KW-0963">Cytoplasm</keyword>
<evidence type="ECO:0000313" key="10">
    <source>
        <dbReference type="Proteomes" id="UP000239720"/>
    </source>
</evidence>
<protein>
    <recommendedName>
        <fullName evidence="6">Ribosomal RNA small subunit methyltransferase G</fullName>
        <ecNumber evidence="6">2.1.1.-</ecNumber>
    </recommendedName>
    <alternativeName>
        <fullName evidence="6">16S rRNA 7-methylguanosine methyltransferase</fullName>
        <shortName evidence="6">16S rRNA m7G methyltransferase</shortName>
    </alternativeName>
</protein>
<dbReference type="Proteomes" id="UP000233534">
    <property type="component" value="Chromosome"/>
</dbReference>
<dbReference type="OrthoDB" id="9808773at2"/>
<dbReference type="AlphaFoldDB" id="A0A2K9ER36"/>
<dbReference type="GO" id="GO:0070043">
    <property type="term" value="F:rRNA (guanine-N7-)-methyltransferase activity"/>
    <property type="evidence" value="ECO:0007669"/>
    <property type="project" value="UniProtKB-UniRule"/>
</dbReference>
<proteinExistence type="inferred from homology"/>
<dbReference type="SUPFAM" id="SSF53335">
    <property type="entry name" value="S-adenosyl-L-methionine-dependent methyltransferases"/>
    <property type="match status" value="1"/>
</dbReference>
<comment type="subcellular location">
    <subcellularLocation>
        <location evidence="6">Cytoplasm</location>
    </subcellularLocation>
</comment>
<evidence type="ECO:0000313" key="7">
    <source>
        <dbReference type="EMBL" id="AUG59111.1"/>
    </source>
</evidence>
<keyword evidence="4 6" id="KW-0808">Transferase</keyword>
<dbReference type="PIRSF" id="PIRSF003078">
    <property type="entry name" value="GidB"/>
    <property type="match status" value="1"/>
</dbReference>
<accession>A0A2K9ER36</accession>
<dbReference type="Gene3D" id="3.40.50.150">
    <property type="entry name" value="Vaccinia Virus protein VP39"/>
    <property type="match status" value="1"/>
</dbReference>
<comment type="similarity">
    <text evidence="6">Belongs to the methyltransferase superfamily. RNA methyltransferase RsmG family.</text>
</comment>
<dbReference type="EMBL" id="NEMB01000003">
    <property type="protein sequence ID" value="PQQ65826.1"/>
    <property type="molecule type" value="Genomic_DNA"/>
</dbReference>
<evidence type="ECO:0000256" key="4">
    <source>
        <dbReference type="ARBA" id="ARBA00022679"/>
    </source>
</evidence>
<organism evidence="7 9">
    <name type="scientific">Acetivibrio saccincola</name>
    <dbReference type="NCBI Taxonomy" id="1677857"/>
    <lineage>
        <taxon>Bacteria</taxon>
        <taxon>Bacillati</taxon>
        <taxon>Bacillota</taxon>
        <taxon>Clostridia</taxon>
        <taxon>Eubacteriales</taxon>
        <taxon>Oscillospiraceae</taxon>
        <taxon>Acetivibrio</taxon>
    </lineage>
</organism>
<gene>
    <name evidence="6 7" type="primary">rsmG</name>
    <name evidence="8" type="ORF">B9R14_02940</name>
    <name evidence="7" type="ORF">HVS_16420</name>
</gene>
<evidence type="ECO:0000256" key="3">
    <source>
        <dbReference type="ARBA" id="ARBA00022603"/>
    </source>
</evidence>
<dbReference type="NCBIfam" id="TIGR00138">
    <property type="entry name" value="rsmG_gidB"/>
    <property type="match status" value="1"/>
</dbReference>
<dbReference type="HAMAP" id="MF_00074">
    <property type="entry name" value="16SrRNA_methyltr_G"/>
    <property type="match status" value="1"/>
</dbReference>
<evidence type="ECO:0000313" key="8">
    <source>
        <dbReference type="EMBL" id="PQQ65826.1"/>
    </source>
</evidence>
<keyword evidence="3 6" id="KW-0489">Methyltransferase</keyword>
<dbReference type="CDD" id="cd02440">
    <property type="entry name" value="AdoMet_MTases"/>
    <property type="match status" value="1"/>
</dbReference>
<sequence>MNENELIKLLKDGASEFNINLEKEDIESFFKYKETLLKWNKNINLTAITDDRDIIIKHFIDSISVVPYIGKDLKKVIDVGTGAGFPGIPLKIIKKDLNVTLLDSLEKRTKFLNEVIEKLDLKNIEVIHSRAEDKGVSGDFREKFDLALARAVANLPVLLEYCLPFVKTGGTFIAMKGSDIQEELDNSKKALEILGGEIKDVIKFNLPSTDIKRNIIIIKKFRHTPTKYPRKSGKPSKAPLI</sequence>